<accession>A0ABV3Q8A0</accession>
<dbReference type="EMBL" id="JBFMIA010000034">
    <property type="protein sequence ID" value="MEW9503338.1"/>
    <property type="molecule type" value="Genomic_DNA"/>
</dbReference>
<comment type="caution">
    <text evidence="1">The sequence shown here is derived from an EMBL/GenBank/DDBJ whole genome shotgun (WGS) entry which is preliminary data.</text>
</comment>
<protein>
    <recommendedName>
        <fullName evidence="3">Bulb-type lectin domain-containing protein</fullName>
    </recommendedName>
</protein>
<evidence type="ECO:0000313" key="1">
    <source>
        <dbReference type="EMBL" id="MEW9503338.1"/>
    </source>
</evidence>
<name>A0ABV3Q8A0_9BACL</name>
<proteinExistence type="predicted"/>
<reference evidence="1 2" key="1">
    <citation type="journal article" date="1979" name="Int. J. Syst. Evol. Microbiol.">
        <title>Bacillus globisporus subsp. marinus subsp. nov.</title>
        <authorList>
            <person name="Liu H."/>
        </authorList>
    </citation>
    <scope>NUCLEOTIDE SEQUENCE [LARGE SCALE GENOMIC DNA]</scope>
    <source>
        <strain evidence="1 2">DSM 1297</strain>
    </source>
</reference>
<keyword evidence="2" id="KW-1185">Reference proteome</keyword>
<evidence type="ECO:0000313" key="2">
    <source>
        <dbReference type="Proteomes" id="UP001556040"/>
    </source>
</evidence>
<gene>
    <name evidence="1" type="ORF">AB1471_16325</name>
</gene>
<organism evidence="1 2">
    <name type="scientific">Jeotgalibacillus marinus</name>
    <dbReference type="NCBI Taxonomy" id="86667"/>
    <lineage>
        <taxon>Bacteria</taxon>
        <taxon>Bacillati</taxon>
        <taxon>Bacillota</taxon>
        <taxon>Bacilli</taxon>
        <taxon>Bacillales</taxon>
        <taxon>Caryophanaceae</taxon>
        <taxon>Jeotgalibacillus</taxon>
    </lineage>
</organism>
<evidence type="ECO:0008006" key="3">
    <source>
        <dbReference type="Google" id="ProtNLM"/>
    </source>
</evidence>
<dbReference type="RefSeq" id="WP_367780827.1">
    <property type="nucleotide sequence ID" value="NZ_JBFMIA010000034.1"/>
</dbReference>
<dbReference type="Proteomes" id="UP001556040">
    <property type="component" value="Unassembled WGS sequence"/>
</dbReference>
<sequence length="1232" mass="140167">MFNKLFLIVILMLSIFVPNGGFVAIAESEDVEDTLTTFPLDSDGHYPDVTELDNGMMLVVNERNNKLYYQLGEYKDKGVHWTNPVEYDTGKKPTVTTLDNGDILEIHAGGTWDIYFIYNLGRYEDGEINWYSKGNQYTYNYYEIIPSVTTLNNGDVIQVNDVSISDEPSALNYYIGRHDEEREEIIWNLQTILYGHGQDPTITVLENGDVLSVYQGENDDDLYYRLGEYKEQEQMIEWNSTDYKYDSGKKPSITLLDNGYILEVHEDHTTDDLLYNLGKYKDGEIDWFSKGNHYDTGNDPSVTVLDNGIIQFVHEKDGNIYHKLGDYRNNGEMYWITPYDVNTNPTDPNYSTGDDPTITLMDHGLSLAIKSENDKIYYQIGEQKNGSVYWTSPIDSGDIGHNPTITILDNKEILNVYEYKNELYYSLARVENGEIINWYSQGNKYHLGGNNPSVTVLDNGKILAIHEENGSLNYYIAEYTDEQINWGQRTRSLTGSNPSVTTLNNGEILGVHEDSTTDNILYNLGKYENGEINWYEQDQYGTGNNPSVTTLEDGSVLEVHQQNGDVHYRIAVYSDGKVNWGQPNNYGEGEKPETTEIDGKIIAVHQHNGDLFYKSGEFRGGEIVWFSPLSNPEREYSVGDTPSITTLPTDFVVAAEEQDGDIFYRIGEQRMDSIYWNESFGYGDKGINPNVTTLDNGEILSIYENENELYYRLGKVENAEIDWFTKANKYSSSVGGGSHPTATVLDDGKILEVHEENGYLNYYIGEYKDGTMDWGKRTQYSIGTKPSVTVLDNGHILEVHEDPSDVYLLYNLGIYENGEINWYEQDRYGVGETPSVTVLEDGSILEVHQLSGDLHYSLSEYKEGKLDWGQRVKYDYGYTPDIAVLDNGKIVEVHQYEETNRYKLGEVIDGEIVDGEEVWYIPNGDTDRDFANGNDPSVAVLDNGLLVSIKELDGTLSYQIGEYKFDQIYWSSPVDYDTGASPSVTVLDNGLILEIHDSGNTLNNLHYNIGKYENGYINWYDQINNNYYDNGVEPSVTILDNGDILEVHRGGDPLNPNMYKMYYNLGRYTSDGRIHWYSMGNNYDSGKDPYITTLQDGRVLEVHGTSNLANDSLWYNLGSFEDGKINWTKNEQFDGFGKDPLAIQLDNGSIFTIFEGTRGNNNPIWHRTGEMNGNEIKWTSSTENQLFGRSNSVVQLHDGTLLNVHKDPNNNTLWYQFGRFEPAQNNVVWESR</sequence>